<dbReference type="RefSeq" id="WP_111652732.1">
    <property type="nucleotide sequence ID" value="NZ_JACHWI010000013.1"/>
</dbReference>
<dbReference type="PANTHER" id="PTHR30336:SF4">
    <property type="entry name" value="ENVELOPE BIOGENESIS FACTOR ELYC"/>
    <property type="match status" value="1"/>
</dbReference>
<sequence>MGSNRRGALGIAIGALLILDAVIVLFTISINSGIIATFVMGALYLFSGLYRDRIRDRTRKGPLKWVKIVILIANALMVLSVASIAIFGRVDTVSYEEDALVVLGTGLNGEEVTPSLRSRLEVAVEYAAANPGAVIAVSGGQGHGESITEALAMRRYLVAHGVSEDRILQENESTSTQENFVLTKRLLDAHFDAGYTTAFITSDYHILRANEIAEEAGIGSTHLHANTPWYQIPVDYTRELLAFMKFYLAR</sequence>
<dbReference type="EMBL" id="QLMJ01000017">
    <property type="protein sequence ID" value="RAK29762.1"/>
    <property type="molecule type" value="Genomic_DNA"/>
</dbReference>
<dbReference type="Gene3D" id="3.40.50.620">
    <property type="entry name" value="HUPs"/>
    <property type="match status" value="1"/>
</dbReference>
<accession>A0A327Z3B0</accession>
<feature type="transmembrane region" description="Helical" evidence="1">
    <location>
        <begin position="65"/>
        <end position="87"/>
    </location>
</feature>
<dbReference type="InterPro" id="IPR051599">
    <property type="entry name" value="Cell_Envelope_Assoc"/>
</dbReference>
<keyword evidence="1" id="KW-1133">Transmembrane helix</keyword>
<reference evidence="3 4" key="1">
    <citation type="submission" date="2018-06" db="EMBL/GenBank/DDBJ databases">
        <title>Genomic Encyclopedia of Type Strains, Phase III (KMG-III): the genomes of soil and plant-associated and newly described type strains.</title>
        <authorList>
            <person name="Whitman W."/>
        </authorList>
    </citation>
    <scope>NUCLEOTIDE SEQUENCE [LARGE SCALE GENOMIC DNA]</scope>
    <source>
        <strain evidence="3 4">CGMCC 4.7090</strain>
    </source>
</reference>
<dbReference type="AlphaFoldDB" id="A0A327Z3B0"/>
<dbReference type="CDD" id="cd06259">
    <property type="entry name" value="YdcF-like"/>
    <property type="match status" value="1"/>
</dbReference>
<protein>
    <submittedName>
        <fullName evidence="3">Uncharacterized SAM-binding protein YcdF (DUF218 family)</fullName>
    </submittedName>
</protein>
<evidence type="ECO:0000313" key="4">
    <source>
        <dbReference type="Proteomes" id="UP000249341"/>
    </source>
</evidence>
<proteinExistence type="predicted"/>
<dbReference type="PANTHER" id="PTHR30336">
    <property type="entry name" value="INNER MEMBRANE PROTEIN, PROBABLE PERMEASE"/>
    <property type="match status" value="1"/>
</dbReference>
<dbReference type="GO" id="GO:0005886">
    <property type="term" value="C:plasma membrane"/>
    <property type="evidence" value="ECO:0007669"/>
    <property type="project" value="TreeGrafter"/>
</dbReference>
<name>A0A327Z3B0_9ACTN</name>
<dbReference type="InterPro" id="IPR014729">
    <property type="entry name" value="Rossmann-like_a/b/a_fold"/>
</dbReference>
<gene>
    <name evidence="3" type="ORF">B0I29_11788</name>
</gene>
<feature type="transmembrane region" description="Helical" evidence="1">
    <location>
        <begin position="34"/>
        <end position="53"/>
    </location>
</feature>
<dbReference type="Proteomes" id="UP000249341">
    <property type="component" value="Unassembled WGS sequence"/>
</dbReference>
<evidence type="ECO:0000256" key="1">
    <source>
        <dbReference type="SAM" id="Phobius"/>
    </source>
</evidence>
<feature type="transmembrane region" description="Helical" evidence="1">
    <location>
        <begin position="7"/>
        <end position="28"/>
    </location>
</feature>
<dbReference type="InterPro" id="IPR003848">
    <property type="entry name" value="DUF218"/>
</dbReference>
<evidence type="ECO:0000259" key="2">
    <source>
        <dbReference type="Pfam" id="PF02698"/>
    </source>
</evidence>
<dbReference type="Pfam" id="PF02698">
    <property type="entry name" value="DUF218"/>
    <property type="match status" value="1"/>
</dbReference>
<evidence type="ECO:0000313" key="3">
    <source>
        <dbReference type="EMBL" id="RAK29762.1"/>
    </source>
</evidence>
<feature type="domain" description="DUF218" evidence="2">
    <location>
        <begin position="98"/>
        <end position="227"/>
    </location>
</feature>
<keyword evidence="4" id="KW-1185">Reference proteome</keyword>
<comment type="caution">
    <text evidence="3">The sequence shown here is derived from an EMBL/GenBank/DDBJ whole genome shotgun (WGS) entry which is preliminary data.</text>
</comment>
<keyword evidence="1" id="KW-0812">Transmembrane</keyword>
<dbReference type="GO" id="GO:0043164">
    <property type="term" value="P:Gram-negative-bacterium-type cell wall biogenesis"/>
    <property type="evidence" value="ECO:0007669"/>
    <property type="project" value="TreeGrafter"/>
</dbReference>
<dbReference type="OrthoDB" id="9782395at2"/>
<organism evidence="3 4">
    <name type="scientific">Actinoplanes lutulentus</name>
    <dbReference type="NCBI Taxonomy" id="1287878"/>
    <lineage>
        <taxon>Bacteria</taxon>
        <taxon>Bacillati</taxon>
        <taxon>Actinomycetota</taxon>
        <taxon>Actinomycetes</taxon>
        <taxon>Micromonosporales</taxon>
        <taxon>Micromonosporaceae</taxon>
        <taxon>Actinoplanes</taxon>
    </lineage>
</organism>
<keyword evidence="1" id="KW-0472">Membrane</keyword>
<dbReference type="GO" id="GO:0000270">
    <property type="term" value="P:peptidoglycan metabolic process"/>
    <property type="evidence" value="ECO:0007669"/>
    <property type="project" value="TreeGrafter"/>
</dbReference>